<dbReference type="InterPro" id="IPR016181">
    <property type="entry name" value="Acyl_CoA_acyltransferase"/>
</dbReference>
<dbReference type="PROSITE" id="PS51186">
    <property type="entry name" value="GNAT"/>
    <property type="match status" value="1"/>
</dbReference>
<dbReference type="Pfam" id="PF24553">
    <property type="entry name" value="Rv0428c_C"/>
    <property type="match status" value="1"/>
</dbReference>
<dbReference type="PANTHER" id="PTHR43072:SF60">
    <property type="entry name" value="L-2,4-DIAMINOBUTYRIC ACID ACETYLTRANSFERASE"/>
    <property type="match status" value="1"/>
</dbReference>
<organism evidence="2 3">
    <name type="scientific">Lentzea flava</name>
    <dbReference type="NCBI Taxonomy" id="103732"/>
    <lineage>
        <taxon>Bacteria</taxon>
        <taxon>Bacillati</taxon>
        <taxon>Actinomycetota</taxon>
        <taxon>Actinomycetes</taxon>
        <taxon>Pseudonocardiales</taxon>
        <taxon>Pseudonocardiaceae</taxon>
        <taxon>Lentzea</taxon>
    </lineage>
</organism>
<dbReference type="SUPFAM" id="SSF55729">
    <property type="entry name" value="Acyl-CoA N-acyltransferases (Nat)"/>
    <property type="match status" value="1"/>
</dbReference>
<dbReference type="Proteomes" id="UP000649573">
    <property type="component" value="Unassembled WGS sequence"/>
</dbReference>
<dbReference type="Gene3D" id="3.40.630.30">
    <property type="match status" value="1"/>
</dbReference>
<name>A0ABQ2UYZ0_9PSEU</name>
<reference evidence="3" key="1">
    <citation type="journal article" date="2019" name="Int. J. Syst. Evol. Microbiol.">
        <title>The Global Catalogue of Microorganisms (GCM) 10K type strain sequencing project: providing services to taxonomists for standard genome sequencing and annotation.</title>
        <authorList>
            <consortium name="The Broad Institute Genomics Platform"/>
            <consortium name="The Broad Institute Genome Sequencing Center for Infectious Disease"/>
            <person name="Wu L."/>
            <person name="Ma J."/>
        </authorList>
    </citation>
    <scope>NUCLEOTIDE SEQUENCE [LARGE SCALE GENOMIC DNA]</scope>
    <source>
        <strain evidence="3">JCM 3296</strain>
    </source>
</reference>
<feature type="domain" description="N-acetyltransferase" evidence="1">
    <location>
        <begin position="108"/>
        <end position="240"/>
    </location>
</feature>
<dbReference type="InterPro" id="IPR000182">
    <property type="entry name" value="GNAT_dom"/>
</dbReference>
<proteinExistence type="predicted"/>
<evidence type="ECO:0000313" key="2">
    <source>
        <dbReference type="EMBL" id="GGU60968.1"/>
    </source>
</evidence>
<dbReference type="InterPro" id="IPR056935">
    <property type="entry name" value="Rv0428c-like_C"/>
</dbReference>
<gene>
    <name evidence="2" type="ORF">GCM10010178_61430</name>
</gene>
<accession>A0ABQ2UYZ0</accession>
<keyword evidence="3" id="KW-1185">Reference proteome</keyword>
<comment type="caution">
    <text evidence="2">The sequence shown here is derived from an EMBL/GenBank/DDBJ whole genome shotgun (WGS) entry which is preliminary data.</text>
</comment>
<sequence>MHTVDHLESLCARAWPALAEVSLGDWSMRAAAGFTGRANSTLTCGDPGMPVPDALAVTEGFAREHGIKPTAHVVIGSTHEQAIREAGWIVDLDHPGGAESLVMTGQLEKFAEGEADSRDLPGWWELTAGSEVSDAHRHVLGSGEKVCFASLTEDDEVVAAVRGAVVEDVLHVARLAVRPSHRRKGLARQLMGELAGWGMAQGATTCVLQVAEHNEPAIRLYSELGCTEHHRYRYWVPAVS</sequence>
<dbReference type="PANTHER" id="PTHR43072">
    <property type="entry name" value="N-ACETYLTRANSFERASE"/>
    <property type="match status" value="1"/>
</dbReference>
<protein>
    <submittedName>
        <fullName evidence="2">N-acetyltransferase</fullName>
    </submittedName>
</protein>
<evidence type="ECO:0000313" key="3">
    <source>
        <dbReference type="Proteomes" id="UP000649573"/>
    </source>
</evidence>
<evidence type="ECO:0000259" key="1">
    <source>
        <dbReference type="PROSITE" id="PS51186"/>
    </source>
</evidence>
<dbReference type="CDD" id="cd04301">
    <property type="entry name" value="NAT_SF"/>
    <property type="match status" value="1"/>
</dbReference>
<dbReference type="EMBL" id="BMRE01000034">
    <property type="protein sequence ID" value="GGU60968.1"/>
    <property type="molecule type" value="Genomic_DNA"/>
</dbReference>